<dbReference type="InterPro" id="IPR036188">
    <property type="entry name" value="FAD/NAD-bd_sf"/>
</dbReference>
<dbReference type="InterPro" id="IPR002937">
    <property type="entry name" value="Amino_oxidase"/>
</dbReference>
<dbReference type="AlphaFoldDB" id="A0A485LE66"/>
<dbReference type="EMBL" id="VJMH01006718">
    <property type="protein sequence ID" value="KAF0688525.1"/>
    <property type="molecule type" value="Genomic_DNA"/>
</dbReference>
<keyword evidence="1" id="KW-0732">Signal</keyword>
<dbReference type="Gene3D" id="1.10.405.20">
    <property type="match status" value="1"/>
</dbReference>
<proteinExistence type="predicted"/>
<evidence type="ECO:0000313" key="3">
    <source>
        <dbReference type="EMBL" id="KAF0688525.1"/>
    </source>
</evidence>
<dbReference type="InterPro" id="IPR050464">
    <property type="entry name" value="Zeta_carotene_desat/Oxidored"/>
</dbReference>
<dbReference type="Pfam" id="PF01593">
    <property type="entry name" value="Amino_oxidase"/>
    <property type="match status" value="1"/>
</dbReference>
<feature type="chain" id="PRO_5033826533" evidence="1">
    <location>
        <begin position="20"/>
        <end position="510"/>
    </location>
</feature>
<evidence type="ECO:0000313" key="4">
    <source>
        <dbReference type="EMBL" id="VFT96565.1"/>
    </source>
</evidence>
<dbReference type="SUPFAM" id="SSF51905">
    <property type="entry name" value="FAD/NAD(P)-binding domain"/>
    <property type="match status" value="1"/>
</dbReference>
<reference evidence="4 5" key="1">
    <citation type="submission" date="2019-03" db="EMBL/GenBank/DDBJ databases">
        <authorList>
            <person name="Gaulin E."/>
            <person name="Dumas B."/>
        </authorList>
    </citation>
    <scope>NUCLEOTIDE SEQUENCE [LARGE SCALE GENOMIC DNA]</scope>
    <source>
        <strain evidence="4">CBS 568.67</strain>
    </source>
</reference>
<dbReference type="EMBL" id="CAADRA010006741">
    <property type="protein sequence ID" value="VFT96565.1"/>
    <property type="molecule type" value="Genomic_DNA"/>
</dbReference>
<protein>
    <submittedName>
        <fullName evidence="4">Aste57867_19867 protein</fullName>
    </submittedName>
</protein>
<feature type="domain" description="Amine oxidase" evidence="2">
    <location>
        <begin position="33"/>
        <end position="360"/>
    </location>
</feature>
<evidence type="ECO:0000313" key="5">
    <source>
        <dbReference type="Proteomes" id="UP000332933"/>
    </source>
</evidence>
<dbReference type="Gene3D" id="3.30.70.1990">
    <property type="match status" value="1"/>
</dbReference>
<reference evidence="3" key="2">
    <citation type="submission" date="2019-06" db="EMBL/GenBank/DDBJ databases">
        <title>Genomics analysis of Aphanomyces spp. identifies a new class of oomycete effector associated with host adaptation.</title>
        <authorList>
            <person name="Gaulin E."/>
        </authorList>
    </citation>
    <scope>NUCLEOTIDE SEQUENCE</scope>
    <source>
        <strain evidence="3">CBS 578.67</strain>
    </source>
</reference>
<keyword evidence="5" id="KW-1185">Reference proteome</keyword>
<gene>
    <name evidence="4" type="primary">Aste57867_19867</name>
    <name evidence="3" type="ORF">As57867_019801</name>
    <name evidence="4" type="ORF">ASTE57867_19867</name>
</gene>
<name>A0A485LE66_9STRA</name>
<dbReference type="OrthoDB" id="5046242at2759"/>
<dbReference type="PANTHER" id="PTHR42923">
    <property type="entry name" value="PROTOPORPHYRINOGEN OXIDASE"/>
    <property type="match status" value="1"/>
</dbReference>
<accession>A0A485LE66</accession>
<feature type="signal peptide" evidence="1">
    <location>
        <begin position="1"/>
        <end position="19"/>
    </location>
</feature>
<dbReference type="Gene3D" id="3.50.50.60">
    <property type="entry name" value="FAD/NAD(P)-binding domain"/>
    <property type="match status" value="1"/>
</dbReference>
<dbReference type="GO" id="GO:0016491">
    <property type="term" value="F:oxidoreductase activity"/>
    <property type="evidence" value="ECO:0007669"/>
    <property type="project" value="InterPro"/>
</dbReference>
<dbReference type="Proteomes" id="UP000332933">
    <property type="component" value="Unassembled WGS sequence"/>
</dbReference>
<evidence type="ECO:0000256" key="1">
    <source>
        <dbReference type="SAM" id="SignalP"/>
    </source>
</evidence>
<evidence type="ECO:0000259" key="2">
    <source>
        <dbReference type="Pfam" id="PF01593"/>
    </source>
</evidence>
<organism evidence="4 5">
    <name type="scientific">Aphanomyces stellatus</name>
    <dbReference type="NCBI Taxonomy" id="120398"/>
    <lineage>
        <taxon>Eukaryota</taxon>
        <taxon>Sar</taxon>
        <taxon>Stramenopiles</taxon>
        <taxon>Oomycota</taxon>
        <taxon>Saprolegniomycetes</taxon>
        <taxon>Saprolegniales</taxon>
        <taxon>Verrucalvaceae</taxon>
        <taxon>Aphanomyces</taxon>
    </lineage>
</organism>
<sequence length="510" mass="56557">MRFVAFLCACVAAVPSVNLTLNDRVVVVGGGPAGVHYAALLVKKGLTNIHLLEATDRVGGKSTTAMDDKNTPQEMGTVFALDTYGAIFDLVSEYDPNNAIFNFAFEQPGYMNVMGESIGAKDDDATAALDFPHYLLRTVQQNAPAALQPRATFAQLRALILDQTTRYMALHRRIFGNYSYGMPPPPTDWALIDMTAMDFLKANNLTALTGMFRFSQQQQGYGVLETIPAFYFLWWSHPDAVTKILQAQVAGLPSAYQFTKGFQSLWKAISYTYRQDVTTIFGARVTRVSRGLNSRGQSVAKPTVTYTNLDGASVTIECDHVVMAVDLSLFANLVVDLTLAEKALFLGSYTSSTFVTTLFDSLPSPAETAAQIWQYRMTQGGRLSALRNSKLTLEYKGSTNWGDMTTGRQTRVAYQYYDQPLASVKRDQAGPLLRVDLAKAGMNDAALWTQRFFNYFPRFTADGLKKGLLWKIWDNQGKQRTTWIGSSVCFESAVDVVTYNNNLIKYVTVK</sequence>